<reference evidence="1" key="2">
    <citation type="journal article" date="2015" name="Fish Shellfish Immunol.">
        <title>Early steps in the European eel (Anguilla anguilla)-Vibrio vulnificus interaction in the gills: Role of the RtxA13 toxin.</title>
        <authorList>
            <person name="Callol A."/>
            <person name="Pajuelo D."/>
            <person name="Ebbesson L."/>
            <person name="Teles M."/>
            <person name="MacKenzie S."/>
            <person name="Amaro C."/>
        </authorList>
    </citation>
    <scope>NUCLEOTIDE SEQUENCE</scope>
</reference>
<organism evidence="1">
    <name type="scientific">Anguilla anguilla</name>
    <name type="common">European freshwater eel</name>
    <name type="synonym">Muraena anguilla</name>
    <dbReference type="NCBI Taxonomy" id="7936"/>
    <lineage>
        <taxon>Eukaryota</taxon>
        <taxon>Metazoa</taxon>
        <taxon>Chordata</taxon>
        <taxon>Craniata</taxon>
        <taxon>Vertebrata</taxon>
        <taxon>Euteleostomi</taxon>
        <taxon>Actinopterygii</taxon>
        <taxon>Neopterygii</taxon>
        <taxon>Teleostei</taxon>
        <taxon>Anguilliformes</taxon>
        <taxon>Anguillidae</taxon>
        <taxon>Anguilla</taxon>
    </lineage>
</organism>
<name>A0A0E9XHW4_ANGAN</name>
<protein>
    <submittedName>
        <fullName evidence="1">Uncharacterized protein</fullName>
    </submittedName>
</protein>
<reference evidence="1" key="1">
    <citation type="submission" date="2014-11" db="EMBL/GenBank/DDBJ databases">
        <authorList>
            <person name="Amaro Gonzalez C."/>
        </authorList>
    </citation>
    <scope>NUCLEOTIDE SEQUENCE</scope>
</reference>
<accession>A0A0E9XHW4</accession>
<proteinExistence type="predicted"/>
<dbReference type="EMBL" id="GBXM01007152">
    <property type="protein sequence ID" value="JAI01426.1"/>
    <property type="molecule type" value="Transcribed_RNA"/>
</dbReference>
<dbReference type="AlphaFoldDB" id="A0A0E9XHW4"/>
<sequence length="124" mass="14355">MLLQKVNKFVFGGKKLEMFASTWAVKTAAATKKIKKNKFSKDFFWHLCSRSKQTIEAYEETVDRCRAFCAVRKPTSHDILVLLSGDKLHKISVWTVKRTNSPFTELSYLHLMRSAKGKRNVHFS</sequence>
<evidence type="ECO:0000313" key="1">
    <source>
        <dbReference type="EMBL" id="JAI01426.1"/>
    </source>
</evidence>